<keyword evidence="9" id="KW-0732">Signal</keyword>
<evidence type="ECO:0000256" key="6">
    <source>
        <dbReference type="ARBA" id="ARBA00023136"/>
    </source>
</evidence>
<evidence type="ECO:0000256" key="3">
    <source>
        <dbReference type="ARBA" id="ARBA00022679"/>
    </source>
</evidence>
<dbReference type="PANTHER" id="PTHR13301">
    <property type="entry name" value="X-BOX TRANSCRIPTION FACTOR-RELATED"/>
    <property type="match status" value="1"/>
</dbReference>
<evidence type="ECO:0000256" key="7">
    <source>
        <dbReference type="ARBA" id="ARBA00023316"/>
    </source>
</evidence>
<evidence type="ECO:0000256" key="1">
    <source>
        <dbReference type="ARBA" id="ARBA00004308"/>
    </source>
</evidence>
<dbReference type="STRING" id="2094558.A0A314USC1"/>
<keyword evidence="6 8" id="KW-0472">Membrane</keyword>
<dbReference type="GO" id="GO:0016760">
    <property type="term" value="F:cellulose synthase (UDP-forming) activity"/>
    <property type="evidence" value="ECO:0007669"/>
    <property type="project" value="InterPro"/>
</dbReference>
<keyword evidence="2" id="KW-0328">Glycosyltransferase</keyword>
<comment type="subcellular location">
    <subcellularLocation>
        <location evidence="1">Endomembrane system</location>
    </subcellularLocation>
</comment>
<dbReference type="AlphaFoldDB" id="A0A314USC1"/>
<evidence type="ECO:0000256" key="2">
    <source>
        <dbReference type="ARBA" id="ARBA00022676"/>
    </source>
</evidence>
<dbReference type="GO" id="GO:0071555">
    <property type="term" value="P:cell wall organization"/>
    <property type="evidence" value="ECO:0007669"/>
    <property type="project" value="UniProtKB-KW"/>
</dbReference>
<dbReference type="GO" id="GO:0012505">
    <property type="term" value="C:endomembrane system"/>
    <property type="evidence" value="ECO:0007669"/>
    <property type="project" value="UniProtKB-SubCell"/>
</dbReference>
<dbReference type="Proteomes" id="UP000250321">
    <property type="component" value="Unassembled WGS sequence"/>
</dbReference>
<evidence type="ECO:0000256" key="4">
    <source>
        <dbReference type="ARBA" id="ARBA00022692"/>
    </source>
</evidence>
<evidence type="ECO:0000256" key="9">
    <source>
        <dbReference type="SAM" id="SignalP"/>
    </source>
</evidence>
<feature type="transmembrane region" description="Helical" evidence="8">
    <location>
        <begin position="57"/>
        <end position="78"/>
    </location>
</feature>
<name>A0A314USC1_PRUYE</name>
<dbReference type="EMBL" id="PJQY01003088">
    <property type="protein sequence ID" value="PQM40357.1"/>
    <property type="molecule type" value="Genomic_DNA"/>
</dbReference>
<keyword evidence="11" id="KW-1185">Reference proteome</keyword>
<feature type="signal peptide" evidence="9">
    <location>
        <begin position="1"/>
        <end position="16"/>
    </location>
</feature>
<gene>
    <name evidence="10" type="ORF">Pyn_22883</name>
</gene>
<organism evidence="10 11">
    <name type="scientific">Prunus yedoensis var. nudiflora</name>
    <dbReference type="NCBI Taxonomy" id="2094558"/>
    <lineage>
        <taxon>Eukaryota</taxon>
        <taxon>Viridiplantae</taxon>
        <taxon>Streptophyta</taxon>
        <taxon>Embryophyta</taxon>
        <taxon>Tracheophyta</taxon>
        <taxon>Spermatophyta</taxon>
        <taxon>Magnoliopsida</taxon>
        <taxon>eudicotyledons</taxon>
        <taxon>Gunneridae</taxon>
        <taxon>Pentapetalae</taxon>
        <taxon>rosids</taxon>
        <taxon>fabids</taxon>
        <taxon>Rosales</taxon>
        <taxon>Rosaceae</taxon>
        <taxon>Amygdaloideae</taxon>
        <taxon>Amygdaleae</taxon>
        <taxon>Prunus</taxon>
    </lineage>
</organism>
<evidence type="ECO:0000313" key="11">
    <source>
        <dbReference type="Proteomes" id="UP000250321"/>
    </source>
</evidence>
<dbReference type="InterPro" id="IPR005150">
    <property type="entry name" value="Cellulose_synth"/>
</dbReference>
<evidence type="ECO:0000256" key="8">
    <source>
        <dbReference type="SAM" id="Phobius"/>
    </source>
</evidence>
<feature type="transmembrane region" description="Helical" evidence="8">
    <location>
        <begin position="90"/>
        <end position="107"/>
    </location>
</feature>
<evidence type="ECO:0000313" key="10">
    <source>
        <dbReference type="EMBL" id="PQM40357.1"/>
    </source>
</evidence>
<accession>A0A314USC1</accession>
<comment type="caution">
    <text evidence="10">The sequence shown here is derived from an EMBL/GenBank/DDBJ whole genome shotgun (WGS) entry which is preliminary data.</text>
</comment>
<feature type="transmembrane region" description="Helical" evidence="8">
    <location>
        <begin position="119"/>
        <end position="137"/>
    </location>
</feature>
<dbReference type="Pfam" id="PF03552">
    <property type="entry name" value="Cellulose_synt"/>
    <property type="match status" value="1"/>
</dbReference>
<sequence length="139" mass="14969">MGRITTMSAWLFGVFGIVLKLSGISETVFEVTKKDQSSSTEKDNEAGRFTFDKSPMFVPPTTILLLHLTALASALFGLQPPAHDRLGSGRLEVAGSVCLVLCLWPFLKGLFGSGKYGIPLSPILKSAGLTLMFCILCRS</sequence>
<keyword evidence="3" id="KW-0808">Transferase</keyword>
<evidence type="ECO:0000256" key="5">
    <source>
        <dbReference type="ARBA" id="ARBA00022989"/>
    </source>
</evidence>
<dbReference type="OrthoDB" id="72851at2759"/>
<dbReference type="GO" id="GO:0016020">
    <property type="term" value="C:membrane"/>
    <property type="evidence" value="ECO:0007669"/>
    <property type="project" value="InterPro"/>
</dbReference>
<proteinExistence type="predicted"/>
<keyword evidence="4 8" id="KW-0812">Transmembrane</keyword>
<keyword evidence="5 8" id="KW-1133">Transmembrane helix</keyword>
<reference evidence="10 11" key="1">
    <citation type="submission" date="2018-02" db="EMBL/GenBank/DDBJ databases">
        <title>Draft genome of wild Prunus yedoensis var. nudiflora.</title>
        <authorList>
            <person name="Baek S."/>
            <person name="Kim J.-H."/>
            <person name="Choi K."/>
            <person name="Kim G.-B."/>
            <person name="Cho A."/>
            <person name="Jang H."/>
            <person name="Shin C.-H."/>
            <person name="Yu H.-J."/>
            <person name="Mun J.-H."/>
        </authorList>
    </citation>
    <scope>NUCLEOTIDE SEQUENCE [LARGE SCALE GENOMIC DNA]</scope>
    <source>
        <strain evidence="11">cv. Jeju island</strain>
        <tissue evidence="10">Leaf</tissue>
    </source>
</reference>
<protein>
    <submittedName>
        <fullName evidence="10">Uncharacterized protein</fullName>
    </submittedName>
</protein>
<dbReference type="GO" id="GO:0030244">
    <property type="term" value="P:cellulose biosynthetic process"/>
    <property type="evidence" value="ECO:0007669"/>
    <property type="project" value="InterPro"/>
</dbReference>
<feature type="chain" id="PRO_5016262299" evidence="9">
    <location>
        <begin position="17"/>
        <end position="139"/>
    </location>
</feature>
<keyword evidence="7" id="KW-0961">Cell wall biogenesis/degradation</keyword>